<name>J0ZGB8_9HYPH</name>
<feature type="domain" description="Trimeric autotransporter adhesin YadA-like head" evidence="12">
    <location>
        <begin position="334"/>
        <end position="350"/>
    </location>
</feature>
<feature type="domain" description="Trimeric autotransporter adhesin YadA-like stalk" evidence="13">
    <location>
        <begin position="802"/>
        <end position="839"/>
    </location>
</feature>
<dbReference type="Gene3D" id="6.20.50.100">
    <property type="match status" value="1"/>
</dbReference>
<comment type="similarity">
    <text evidence="3">Belongs to the autotransporter-2 (AT-2) (TC 1.B.40) family.</text>
</comment>
<dbReference type="InterPro" id="IPR005594">
    <property type="entry name" value="YadA_C"/>
</dbReference>
<dbReference type="InterPro" id="IPR008635">
    <property type="entry name" value="Coiled_stalk_dom"/>
</dbReference>
<feature type="domain" description="Trimeric autotransporter adhesin YadA-like head" evidence="12">
    <location>
        <begin position="352"/>
        <end position="374"/>
    </location>
</feature>
<feature type="domain" description="Trimeric autotransporter adhesin YadA-like stalk" evidence="13">
    <location>
        <begin position="678"/>
        <end position="716"/>
    </location>
</feature>
<evidence type="ECO:0008006" key="16">
    <source>
        <dbReference type="Google" id="ProtNLM"/>
    </source>
</evidence>
<keyword evidence="7" id="KW-0732">Signal</keyword>
<feature type="domain" description="Trimeric autotransporter adhesin YadA-like stalk" evidence="13">
    <location>
        <begin position="867"/>
        <end position="903"/>
    </location>
</feature>
<keyword evidence="10" id="KW-0998">Cell outer membrane</keyword>
<comment type="caution">
    <text evidence="14">The sequence shown here is derived from an EMBL/GenBank/DDBJ whole genome shotgun (WGS) entry which is preliminary data.</text>
</comment>
<proteinExistence type="inferred from homology"/>
<feature type="domain" description="Trimeric autotransporter adhesin YadA-like head" evidence="12">
    <location>
        <begin position="507"/>
        <end position="529"/>
    </location>
</feature>
<keyword evidence="6" id="KW-0812">Transmembrane</keyword>
<dbReference type="STRING" id="1094556.MCY_00272"/>
<dbReference type="RefSeq" id="WP_007346576.1">
    <property type="nucleotide sequence ID" value="NZ_CALY02000014.1"/>
</dbReference>
<organism evidence="14 15">
    <name type="scientific">Bartonella rattimassiliensis 15908</name>
    <dbReference type="NCBI Taxonomy" id="1094556"/>
    <lineage>
        <taxon>Bacteria</taxon>
        <taxon>Pseudomonadati</taxon>
        <taxon>Pseudomonadota</taxon>
        <taxon>Alphaproteobacteria</taxon>
        <taxon>Hyphomicrobiales</taxon>
        <taxon>Bartonellaceae</taxon>
        <taxon>Bartonella</taxon>
    </lineage>
</organism>
<evidence type="ECO:0000259" key="13">
    <source>
        <dbReference type="Pfam" id="PF05662"/>
    </source>
</evidence>
<dbReference type="InterPro" id="IPR045584">
    <property type="entry name" value="Pilin-like"/>
</dbReference>
<evidence type="ECO:0000256" key="3">
    <source>
        <dbReference type="ARBA" id="ARBA00005848"/>
    </source>
</evidence>
<evidence type="ECO:0000256" key="4">
    <source>
        <dbReference type="ARBA" id="ARBA00022448"/>
    </source>
</evidence>
<reference evidence="14 15" key="1">
    <citation type="submission" date="2012-03" db="EMBL/GenBank/DDBJ databases">
        <title>The Genome Sequence of Bartonella rattimassiliensis 15908.</title>
        <authorList>
            <consortium name="The Broad Institute Genome Sequencing Platform"/>
            <consortium name="The Broad Institute Genome Sequencing Center for Infectious Disease"/>
            <person name="Feldgarden M."/>
            <person name="Kirby J."/>
            <person name="Kosoy M."/>
            <person name="Birtles R."/>
            <person name="Probert W.S."/>
            <person name="Chiaraviglio L."/>
            <person name="Young S.K."/>
            <person name="Zeng Q."/>
            <person name="Gargeya S."/>
            <person name="Fitzgerald M."/>
            <person name="Haas B."/>
            <person name="Abouelleil A."/>
            <person name="Alvarado L."/>
            <person name="Arachchi H.M."/>
            <person name="Berlin A."/>
            <person name="Chapman S.B."/>
            <person name="Gearin G."/>
            <person name="Goldberg J."/>
            <person name="Griggs A."/>
            <person name="Gujja S."/>
            <person name="Hansen M."/>
            <person name="Heiman D."/>
            <person name="Howarth C."/>
            <person name="Larimer J."/>
            <person name="Lui A."/>
            <person name="MacDonald P.J.P."/>
            <person name="McCowen C."/>
            <person name="Montmayeur A."/>
            <person name="Murphy C."/>
            <person name="Neiman D."/>
            <person name="Pearson M."/>
            <person name="Priest M."/>
            <person name="Roberts A."/>
            <person name="Saif S."/>
            <person name="Shea T."/>
            <person name="Sisk P."/>
            <person name="Stolte C."/>
            <person name="Sykes S."/>
            <person name="Wortman J."/>
            <person name="Nusbaum C."/>
            <person name="Birren B."/>
        </authorList>
    </citation>
    <scope>NUCLEOTIDE SEQUENCE [LARGE SCALE GENOMIC DNA]</scope>
    <source>
        <strain evidence="14 15">15908</strain>
    </source>
</reference>
<dbReference type="eggNOG" id="COG5295">
    <property type="taxonomic scope" value="Bacteria"/>
</dbReference>
<dbReference type="GO" id="GO:0009986">
    <property type="term" value="C:cell surface"/>
    <property type="evidence" value="ECO:0007669"/>
    <property type="project" value="UniProtKB-SubCell"/>
</dbReference>
<feature type="domain" description="Trimeric autotransporter adhesin YadA-like stalk" evidence="13">
    <location>
        <begin position="998"/>
        <end position="1034"/>
    </location>
</feature>
<dbReference type="SUPFAM" id="SSF54523">
    <property type="entry name" value="Pili subunits"/>
    <property type="match status" value="1"/>
</dbReference>
<keyword evidence="8" id="KW-0653">Protein transport</keyword>
<keyword evidence="5" id="KW-1134">Transmembrane beta strand</keyword>
<accession>J0ZGB8</accession>
<dbReference type="PATRIC" id="fig|1094556.3.peg.358"/>
<evidence type="ECO:0000256" key="10">
    <source>
        <dbReference type="ARBA" id="ARBA00023237"/>
    </source>
</evidence>
<feature type="domain" description="Trimeric autotransporter adhesin YadA-like stalk" evidence="13">
    <location>
        <begin position="419"/>
        <end position="454"/>
    </location>
</feature>
<dbReference type="Gene3D" id="2.150.10.10">
    <property type="entry name" value="Serralysin-like metalloprotease, C-terminal"/>
    <property type="match status" value="4"/>
</dbReference>
<protein>
    <recommendedName>
        <fullName evidence="16">Trimeric autotransporter adhesin YadA-like C-terminal membrane anchor domain-containing protein</fullName>
    </recommendedName>
</protein>
<evidence type="ECO:0000313" key="14">
    <source>
        <dbReference type="EMBL" id="EJF87148.1"/>
    </source>
</evidence>
<keyword evidence="15" id="KW-1185">Reference proteome</keyword>
<dbReference type="Pfam" id="PF05662">
    <property type="entry name" value="YadA_stalk"/>
    <property type="match status" value="7"/>
</dbReference>
<evidence type="ECO:0000313" key="15">
    <source>
        <dbReference type="Proteomes" id="UP000001077"/>
    </source>
</evidence>
<feature type="domain" description="Trimeric autotransporter adhesin YadA-like head" evidence="12">
    <location>
        <begin position="288"/>
        <end position="310"/>
    </location>
</feature>
<dbReference type="GO" id="GO:0015031">
    <property type="term" value="P:protein transport"/>
    <property type="evidence" value="ECO:0007669"/>
    <property type="project" value="UniProtKB-KW"/>
</dbReference>
<dbReference type="HOGENOM" id="CLU_001200_3_0_5"/>
<keyword evidence="4" id="KW-0813">Transport</keyword>
<dbReference type="OrthoDB" id="1631723at2"/>
<feature type="domain" description="Trimeric autotransporter adhesin YadA-like head" evidence="12">
    <location>
        <begin position="545"/>
        <end position="571"/>
    </location>
</feature>
<evidence type="ECO:0000256" key="2">
    <source>
        <dbReference type="ARBA" id="ARBA00004442"/>
    </source>
</evidence>
<dbReference type="SUPFAM" id="SSF101967">
    <property type="entry name" value="Adhesin YadA, collagen-binding domain"/>
    <property type="match status" value="3"/>
</dbReference>
<dbReference type="NCBIfam" id="NF033870">
    <property type="entry name" value="VOMP_auto_Cterm"/>
    <property type="match status" value="1"/>
</dbReference>
<comment type="subcellular location">
    <subcellularLocation>
        <location evidence="2">Cell outer membrane</location>
    </subcellularLocation>
    <subcellularLocation>
        <location evidence="1">Cell surface</location>
    </subcellularLocation>
</comment>
<dbReference type="InterPro" id="IPR011049">
    <property type="entry name" value="Serralysin-like_metalloprot_C"/>
</dbReference>
<evidence type="ECO:0000259" key="11">
    <source>
        <dbReference type="Pfam" id="PF03895"/>
    </source>
</evidence>
<dbReference type="Proteomes" id="UP000001077">
    <property type="component" value="Unassembled WGS sequence"/>
</dbReference>
<evidence type="ECO:0000256" key="1">
    <source>
        <dbReference type="ARBA" id="ARBA00004241"/>
    </source>
</evidence>
<dbReference type="CDD" id="cd12820">
    <property type="entry name" value="LbR_YadA-like"/>
    <property type="match status" value="2"/>
</dbReference>
<evidence type="ECO:0000256" key="6">
    <source>
        <dbReference type="ARBA" id="ARBA00022692"/>
    </source>
</evidence>
<dbReference type="Gene3D" id="2.20.70.140">
    <property type="match status" value="1"/>
</dbReference>
<evidence type="ECO:0000259" key="12">
    <source>
        <dbReference type="Pfam" id="PF05658"/>
    </source>
</evidence>
<feature type="domain" description="Trimeric autotransporter adhesin YadA-like stalk" evidence="13">
    <location>
        <begin position="1195"/>
        <end position="1222"/>
    </location>
</feature>
<feature type="domain" description="Trimeric autotransporter adhesin YadA-like stalk" evidence="13">
    <location>
        <begin position="1114"/>
        <end position="1155"/>
    </location>
</feature>
<evidence type="ECO:0000256" key="5">
    <source>
        <dbReference type="ARBA" id="ARBA00022452"/>
    </source>
</evidence>
<dbReference type="InterPro" id="IPR008640">
    <property type="entry name" value="Adhesin_Head_dom"/>
</dbReference>
<evidence type="ECO:0000256" key="9">
    <source>
        <dbReference type="ARBA" id="ARBA00023136"/>
    </source>
</evidence>
<feature type="domain" description="Trimeric autotransporter adhesin YadA-like C-terminal membrane anchor" evidence="11">
    <location>
        <begin position="1289"/>
        <end position="1344"/>
    </location>
</feature>
<dbReference type="Gene3D" id="3.30.1300.30">
    <property type="entry name" value="GSPII I/J protein-like"/>
    <property type="match status" value="1"/>
</dbReference>
<feature type="domain" description="Trimeric autotransporter adhesin YadA-like head" evidence="12">
    <location>
        <begin position="461"/>
        <end position="476"/>
    </location>
</feature>
<gene>
    <name evidence="14" type="ORF">MCY_00272</name>
</gene>
<feature type="domain" description="Trimeric autotransporter adhesin YadA-like head" evidence="12">
    <location>
        <begin position="234"/>
        <end position="254"/>
    </location>
</feature>
<dbReference type="Pfam" id="PF05658">
    <property type="entry name" value="YadA_head"/>
    <property type="match status" value="7"/>
</dbReference>
<evidence type="ECO:0000256" key="7">
    <source>
        <dbReference type="ARBA" id="ARBA00022729"/>
    </source>
</evidence>
<dbReference type="GO" id="GO:0009279">
    <property type="term" value="C:cell outer membrane"/>
    <property type="evidence" value="ECO:0007669"/>
    <property type="project" value="UniProtKB-SubCell"/>
</dbReference>
<dbReference type="EMBL" id="AILY01000008">
    <property type="protein sequence ID" value="EJF87148.1"/>
    <property type="molecule type" value="Genomic_DNA"/>
</dbReference>
<dbReference type="Pfam" id="PF03895">
    <property type="entry name" value="YadA_anchor"/>
    <property type="match status" value="1"/>
</dbReference>
<keyword evidence="9" id="KW-0472">Membrane</keyword>
<evidence type="ECO:0000256" key="8">
    <source>
        <dbReference type="ARBA" id="ARBA00022927"/>
    </source>
</evidence>
<sequence>MKKLHATQTASKLKLSRFSFVKVFSLATAAIFLSNVFPIFSANLDFRNAFLEGVKSAGVSYPQSIISVAGLNTSRISKNNYLTVLNKAGAEKANARSDYGNFLIKILSEVSNDRSVVNILKTDRNKLSKNTLNTEGQYKQLIVDQKLLADGGLSPQSFPQTSQYTTMINVSNFSQNNLIRNMIRSEDKQEKNGDHVVMLGQDINANVSHSVLIGDDLTARFVSASETRHLGWTTVIGYNAQVRRGGSVAIGNHALITKDGVQGIAIGPYARVEQRGALGLGYGANGVGETSIAIGYASQAKMKGSIAIGSPQSLNPIKDDDPISEFGGLKHTKALGENAIAIGTEASALANMSMALGVKSQAEAESGIALGAHSLASVKSGISGYVPVKKDIKGDKEHVWKSTAGAVSVGNVSNGMTRQIVAVAAGTEDTDAVNVAQLKAVQEAAIIKGLKINTTGKDFADATADAENSIALGSKASVDKLSSGALAFGYGASVKSLSSDIQNGSLNGIALGTKASVFADDGVALGHNAQINGKGSIALGANTIAKSVSSVVIGTDAKALSGYAVALGSGAYIDANARYAVVLGGEAKVENGSHRAVAFGDRASVGKNAENALSLGSSTNALVDSGIALGANSLANVAAGVGGYDPSTGKKSDKDDSIWKSKYGALSIGDFKNGKTRQIVGVSAGTNDTDAVNVAQLKAVETLSKTGWNLAVNNGDARQIGPNSTINFVAVSHQDKQNIKLKQEDDSVSFDLSDDITVKNIEAHQLTFQDDNKSSLTLTADGLRLSNGPQITTGGIDASGKKITGLAKGTEDTDAVNKAQLDASLNDLSNNLQSEDSSVVHYDKKDGKTDYTSVTLGGKEKSLVGLHNVANGQINESSHDAINGSQLYSMSNMLASYFGGGARYENGQWINPTFKIHIVKEDGSTIEEQSYDDVAKAFAGVGTSITNIHKELKNEISQVSCDSLVKQDADTDVIAIGGEKSGTEVTLLNTNGASRTLSGVKSGMLSAVSTEAVNGSQLYSMSNMLASYFGGGARYENGQWTGPTFRVTQFFDDGTSNEKTIYDNVAAAFDGISGSMSRINDRITDISKNVAPDGLNWNSSERGYDGRHNGEDSKIKHVADGLIEEGSKEVVNGGQLWKTNDRVSKVENKVDSIGQQLKDIAVSADGAVKYDKDKDGHKTNKITLVGGNESDPVVINNVGDGKIEGGSKEAINGGQLYNYTEQQMKIVLDDAKKYTDEHIKDAVHNGVAEAKSYTDIKFETLNYAVEDVRKEARQAAAIGLAVSNLRYNDTPGKLSVAIGSGMWLNQSAFAVGAGYTSEDGNIRSNLSVTSTGERWGVGVGLSLTLN</sequence>
<dbReference type="Gene3D" id="1.20.5.170">
    <property type="match status" value="2"/>
</dbReference>
<dbReference type="Gene3D" id="6.10.250.2040">
    <property type="match status" value="2"/>
</dbReference>